<dbReference type="EMBL" id="JAMBEP010000001">
    <property type="protein sequence ID" value="MCL1633767.1"/>
    <property type="molecule type" value="Genomic_DNA"/>
</dbReference>
<keyword evidence="3" id="KW-1185">Reference proteome</keyword>
<evidence type="ECO:0000313" key="3">
    <source>
        <dbReference type="Proteomes" id="UP001431217"/>
    </source>
</evidence>
<feature type="transmembrane region" description="Helical" evidence="1">
    <location>
        <begin position="31"/>
        <end position="57"/>
    </location>
</feature>
<reference evidence="2 3" key="1">
    <citation type="submission" date="2022-05" db="EMBL/GenBank/DDBJ databases">
        <title>Luteimonas sp. SX5, whole genome shotgun sequencing project.</title>
        <authorList>
            <person name="Zhao G."/>
            <person name="Shen L."/>
        </authorList>
    </citation>
    <scope>NUCLEOTIDE SEQUENCE [LARGE SCALE GENOMIC DNA]</scope>
    <source>
        <strain evidence="2 3">SX5</strain>
    </source>
</reference>
<evidence type="ECO:0000256" key="1">
    <source>
        <dbReference type="SAM" id="Phobius"/>
    </source>
</evidence>
<keyword evidence="1" id="KW-0812">Transmembrane</keyword>
<gene>
    <name evidence="2" type="ORF">M2650_03790</name>
</gene>
<evidence type="ECO:0000313" key="2">
    <source>
        <dbReference type="EMBL" id="MCL1633767.1"/>
    </source>
</evidence>
<proteinExistence type="predicted"/>
<dbReference type="Proteomes" id="UP001431217">
    <property type="component" value="Unassembled WGS sequence"/>
</dbReference>
<protein>
    <submittedName>
        <fullName evidence="2">ABC transporter permease</fullName>
    </submittedName>
</protein>
<keyword evidence="1" id="KW-0472">Membrane</keyword>
<feature type="transmembrane region" description="Helical" evidence="1">
    <location>
        <begin position="194"/>
        <end position="216"/>
    </location>
</feature>
<comment type="caution">
    <text evidence="2">The sequence shown here is derived from an EMBL/GenBank/DDBJ whole genome shotgun (WGS) entry which is preliminary data.</text>
</comment>
<organism evidence="2 3">
    <name type="scientific">Luteimonas galliterrae</name>
    <dbReference type="NCBI Taxonomy" id="2940486"/>
    <lineage>
        <taxon>Bacteria</taxon>
        <taxon>Pseudomonadati</taxon>
        <taxon>Pseudomonadota</taxon>
        <taxon>Gammaproteobacteria</taxon>
        <taxon>Lysobacterales</taxon>
        <taxon>Lysobacteraceae</taxon>
        <taxon>Luteimonas</taxon>
    </lineage>
</organism>
<accession>A0ABT0MFW0</accession>
<keyword evidence="1" id="KW-1133">Transmembrane helix</keyword>
<sequence length="336" mass="36635">MAATRTHAAAHPTHVFKMLLRREFWEHKGGFFWAPIVAGAIVTALTLLGTITGSILLNKAKHREEIDWFGVELNGKQGLEAAREAVGYGGDISLLMGIGIAMAVFVFVAFFYSLGSLYDERKDRSVLFWKSLPMSDTQVVLSKAAWALLLAPIVASAIGMAIGLALWLCAAVSLFANGIPVASAIFTESHPFRVLLHALSTIPVYALWALPSVGWLMLCSAWARSKPFLWAVLVPILAATVISWMGTLPGISIPHTDVWYVLVFRGLMSIVPGTWYFNENVGENGSSINDAEDLARAIDLTSSWQAFATVDLWIGAAIGAAMIYGAIRLRRWRDEG</sequence>
<feature type="transmembrane region" description="Helical" evidence="1">
    <location>
        <begin position="92"/>
        <end position="118"/>
    </location>
</feature>
<feature type="transmembrane region" description="Helical" evidence="1">
    <location>
        <begin position="139"/>
        <end position="158"/>
    </location>
</feature>
<feature type="transmembrane region" description="Helical" evidence="1">
    <location>
        <begin position="304"/>
        <end position="327"/>
    </location>
</feature>
<feature type="transmembrane region" description="Helical" evidence="1">
    <location>
        <begin position="228"/>
        <end position="246"/>
    </location>
</feature>
<name>A0ABT0MFW0_9GAMM</name>